<reference evidence="1" key="1">
    <citation type="journal article" date="2020" name="Phytopathology">
        <title>Genome sequence of the chestnut blight fungus Cryphonectria parasitica EP155: A fundamental resource for an archetypical invasive plant pathogen.</title>
        <authorList>
            <person name="Crouch J.A."/>
            <person name="Dawe A."/>
            <person name="Aerts A."/>
            <person name="Barry K."/>
            <person name="Churchill A.C.L."/>
            <person name="Grimwood J."/>
            <person name="Hillman B."/>
            <person name="Milgroom M.G."/>
            <person name="Pangilinan J."/>
            <person name="Smith M."/>
            <person name="Salamov A."/>
            <person name="Schmutz J."/>
            <person name="Yadav J."/>
            <person name="Grigoriev I.V."/>
            <person name="Nuss D."/>
        </authorList>
    </citation>
    <scope>NUCLEOTIDE SEQUENCE</scope>
    <source>
        <strain evidence="1">EP155</strain>
    </source>
</reference>
<dbReference type="RefSeq" id="XP_040778083.1">
    <property type="nucleotide sequence ID" value="XM_040925244.1"/>
</dbReference>
<accession>A0A9P4Y557</accession>
<organism evidence="1 2">
    <name type="scientific">Cryphonectria parasitica (strain ATCC 38755 / EP155)</name>
    <dbReference type="NCBI Taxonomy" id="660469"/>
    <lineage>
        <taxon>Eukaryota</taxon>
        <taxon>Fungi</taxon>
        <taxon>Dikarya</taxon>
        <taxon>Ascomycota</taxon>
        <taxon>Pezizomycotina</taxon>
        <taxon>Sordariomycetes</taxon>
        <taxon>Sordariomycetidae</taxon>
        <taxon>Diaporthales</taxon>
        <taxon>Cryphonectriaceae</taxon>
        <taxon>Cryphonectria-Endothia species complex</taxon>
        <taxon>Cryphonectria</taxon>
    </lineage>
</organism>
<protein>
    <submittedName>
        <fullName evidence="1">Uncharacterized protein</fullName>
    </submittedName>
</protein>
<name>A0A9P4Y557_CRYP1</name>
<dbReference type="Proteomes" id="UP000803844">
    <property type="component" value="Unassembled WGS sequence"/>
</dbReference>
<proteinExistence type="predicted"/>
<dbReference type="GeneID" id="63842373"/>
<dbReference type="AlphaFoldDB" id="A0A9P4Y557"/>
<dbReference type="EMBL" id="MU032346">
    <property type="protein sequence ID" value="KAF3767122.1"/>
    <property type="molecule type" value="Genomic_DNA"/>
</dbReference>
<evidence type="ECO:0000313" key="1">
    <source>
        <dbReference type="EMBL" id="KAF3767122.1"/>
    </source>
</evidence>
<comment type="caution">
    <text evidence="1">The sequence shown here is derived from an EMBL/GenBank/DDBJ whole genome shotgun (WGS) entry which is preliminary data.</text>
</comment>
<evidence type="ECO:0000313" key="2">
    <source>
        <dbReference type="Proteomes" id="UP000803844"/>
    </source>
</evidence>
<dbReference type="OrthoDB" id="3645724at2759"/>
<gene>
    <name evidence="1" type="ORF">M406DRAFT_69286</name>
</gene>
<keyword evidence="2" id="KW-1185">Reference proteome</keyword>
<sequence>MGNINIIATETPVIWVEVHTSGSILSKTRNPPFTITLKAHTDSAKPVTIYTSNTVFDSERVLDQHHLIFRDTKSGELAELPRIDICPPPTAVIQQRYRPKIHQNDSRCRTQSAEDIEARQAAIHAAIFAAVAAHVERDALCQVEKFIVGRTYEIELGENDSQVGWWKKGTIAEVFAYGLLSRRTTKATSIPLKLVNTARFGVVE</sequence>